<protein>
    <submittedName>
        <fullName evidence="2">Membrane protein</fullName>
    </submittedName>
</protein>
<feature type="transmembrane region" description="Helical" evidence="1">
    <location>
        <begin position="41"/>
        <end position="64"/>
    </location>
</feature>
<evidence type="ECO:0000313" key="2">
    <source>
        <dbReference type="EMBL" id="GCF92285.1"/>
    </source>
</evidence>
<evidence type="ECO:0000313" key="3">
    <source>
        <dbReference type="Proteomes" id="UP000290567"/>
    </source>
</evidence>
<keyword evidence="1" id="KW-0472">Membrane</keyword>
<dbReference type="Proteomes" id="UP000290567">
    <property type="component" value="Unassembled WGS sequence"/>
</dbReference>
<dbReference type="Gene3D" id="1.10.1760.20">
    <property type="match status" value="1"/>
</dbReference>
<keyword evidence="1" id="KW-0812">Transmembrane</keyword>
<keyword evidence="1" id="KW-1133">Transmembrane helix</keyword>
<sequence>MKKTTPHQLALMALAVALNIVLGNLALFLRLPIYLDAVGTMLSAAAFGPFAGILTGLSSALITGLTTDLFSLYFAPVQVCVGLMTGLLVYRQTFKGPLIIKALLITIPGTFIASLITVLLFGGITSSGSSMIVQILNGLGLNQTLSVFLVQLGTDYLDRFLALTLVVGALRIMPSYKKRVL</sequence>
<reference evidence="3" key="1">
    <citation type="submission" date="2019-02" db="EMBL/GenBank/DDBJ databases">
        <title>Draft genome sequence of Enterococcus sp. Gos25-1.</title>
        <authorList>
            <person name="Tanaka N."/>
            <person name="Shiwa Y."/>
            <person name="Fujita N."/>
        </authorList>
    </citation>
    <scope>NUCLEOTIDE SEQUENCE [LARGE SCALE GENOMIC DNA]</scope>
    <source>
        <strain evidence="3">Gos25-1</strain>
    </source>
</reference>
<feature type="transmembrane region" description="Helical" evidence="1">
    <location>
        <begin position="70"/>
        <end position="90"/>
    </location>
</feature>
<gene>
    <name evidence="2" type="ORF">NRIC_01760</name>
</gene>
<name>A0A4P5P3H0_9ENTE</name>
<feature type="transmembrane region" description="Helical" evidence="1">
    <location>
        <begin position="102"/>
        <end position="124"/>
    </location>
</feature>
<comment type="caution">
    <text evidence="2">The sequence shown here is derived from an EMBL/GenBank/DDBJ whole genome shotgun (WGS) entry which is preliminary data.</text>
</comment>
<feature type="transmembrane region" description="Helical" evidence="1">
    <location>
        <begin position="6"/>
        <end position="29"/>
    </location>
</feature>
<dbReference type="GO" id="GO:0022857">
    <property type="term" value="F:transmembrane transporter activity"/>
    <property type="evidence" value="ECO:0007669"/>
    <property type="project" value="InterPro"/>
</dbReference>
<evidence type="ECO:0000256" key="1">
    <source>
        <dbReference type="SAM" id="Phobius"/>
    </source>
</evidence>
<keyword evidence="3" id="KW-1185">Reference proteome</keyword>
<dbReference type="EMBL" id="BJCC01000001">
    <property type="protein sequence ID" value="GCF92285.1"/>
    <property type="molecule type" value="Genomic_DNA"/>
</dbReference>
<proteinExistence type="predicted"/>
<accession>A0A4P5P3H0</accession>
<organism evidence="2 3">
    <name type="scientific">Enterococcus florum</name>
    <dbReference type="NCBI Taxonomy" id="2480627"/>
    <lineage>
        <taxon>Bacteria</taxon>
        <taxon>Bacillati</taxon>
        <taxon>Bacillota</taxon>
        <taxon>Bacilli</taxon>
        <taxon>Lactobacillales</taxon>
        <taxon>Enterococcaceae</taxon>
        <taxon>Enterococcus</taxon>
    </lineage>
</organism>
<dbReference type="Pfam" id="PF12822">
    <property type="entry name" value="ECF_trnsprt"/>
    <property type="match status" value="1"/>
</dbReference>
<dbReference type="InterPro" id="IPR024529">
    <property type="entry name" value="ECF_trnsprt_substrate-spec"/>
</dbReference>
<dbReference type="AlphaFoldDB" id="A0A4P5P3H0"/>